<sequence length="449" mass="48427">MHDYLAPMFGDTGATIAQFVITLVVVLLVILVVFWLIRLFTNGSLGANPARGRQPRLAVLDALPLDQRRRLILVRRDNVEHLILIGGPSDVVVEPGIQRPQQQTRRLEPLRQEPIRQEPIRPDPIRQEPQRPEPVPARAEPAPARPMPQTARAVPPVAEAAARPAESRRPDLAQPADIQPAEAPLPAEASARRPAAVFEEESESIEERVTETDFAPTEPEASFEPAPQPQRAAPPAPSTPPQRPAPEPRTGRGFPSFLSGNRPRHTPTTVEIPPESVPVPRPMPAASPSEPNEGRPTGQRPRPYDPRPLLGSQQTPVAPNAAPAPSVDPARAAPRRPIIPPAPPVISDADPFAGMEDEADRLARFEPIFDLGPDSASADDAHLYGAPPRSSAPSVEPPQPEDAPVAIAEDFIEAPQPESPAPSEVSSSVGDLEKEMARLLGEISNARKS</sequence>
<evidence type="ECO:0000256" key="4">
    <source>
        <dbReference type="ARBA" id="ARBA00022692"/>
    </source>
</evidence>
<evidence type="ECO:0000256" key="6">
    <source>
        <dbReference type="ARBA" id="ARBA00023136"/>
    </source>
</evidence>
<keyword evidence="11" id="KW-0282">Flagellum</keyword>
<evidence type="ECO:0000256" key="1">
    <source>
        <dbReference type="ARBA" id="ARBA00004117"/>
    </source>
</evidence>
<reference evidence="11 12" key="1">
    <citation type="submission" date="2024-06" db="EMBL/GenBank/DDBJ databases">
        <title>Sorghum-associated microbial communities from plants grown in Nebraska, USA.</title>
        <authorList>
            <person name="Schachtman D."/>
        </authorList>
    </citation>
    <scope>NUCLEOTIDE SEQUENCE [LARGE SCALE GENOMIC DNA]</scope>
    <source>
        <strain evidence="11 12">3207</strain>
    </source>
</reference>
<dbReference type="InterPro" id="IPR052205">
    <property type="entry name" value="FliO/MopB"/>
</dbReference>
<proteinExistence type="inferred from homology"/>
<name>A0ABV2QZ80_9HYPH</name>
<feature type="compositionally biased region" description="Pro residues" evidence="9">
    <location>
        <begin position="226"/>
        <end position="247"/>
    </location>
</feature>
<keyword evidence="5 10" id="KW-1133">Transmembrane helix</keyword>
<accession>A0ABV2QZ80</accession>
<evidence type="ECO:0000256" key="2">
    <source>
        <dbReference type="ARBA" id="ARBA00004236"/>
    </source>
</evidence>
<organism evidence="11 12">
    <name type="scientific">Kaistia defluvii</name>
    <dbReference type="NCBI Taxonomy" id="410841"/>
    <lineage>
        <taxon>Bacteria</taxon>
        <taxon>Pseudomonadati</taxon>
        <taxon>Pseudomonadota</taxon>
        <taxon>Alphaproteobacteria</taxon>
        <taxon>Hyphomicrobiales</taxon>
        <taxon>Kaistiaceae</taxon>
        <taxon>Kaistia</taxon>
    </lineage>
</organism>
<evidence type="ECO:0000256" key="3">
    <source>
        <dbReference type="ARBA" id="ARBA00022475"/>
    </source>
</evidence>
<dbReference type="PANTHER" id="PTHR38766:SF1">
    <property type="entry name" value="FLAGELLAR PROTEIN FLIO"/>
    <property type="match status" value="1"/>
</dbReference>
<dbReference type="Proteomes" id="UP001549321">
    <property type="component" value="Unassembled WGS sequence"/>
</dbReference>
<keyword evidence="3" id="KW-1003">Cell membrane</keyword>
<feature type="region of interest" description="Disordered" evidence="9">
    <location>
        <begin position="94"/>
        <end position="430"/>
    </location>
</feature>
<keyword evidence="12" id="KW-1185">Reference proteome</keyword>
<comment type="subcellular location">
    <subcellularLocation>
        <location evidence="1">Bacterial flagellum basal body</location>
    </subcellularLocation>
    <subcellularLocation>
        <location evidence="2">Cell membrane</location>
    </subcellularLocation>
</comment>
<keyword evidence="6 10" id="KW-0472">Membrane</keyword>
<evidence type="ECO:0000256" key="8">
    <source>
        <dbReference type="ARBA" id="ARBA00037937"/>
    </source>
</evidence>
<feature type="compositionally biased region" description="Basic and acidic residues" evidence="9">
    <location>
        <begin position="105"/>
        <end position="131"/>
    </location>
</feature>
<evidence type="ECO:0000256" key="9">
    <source>
        <dbReference type="SAM" id="MobiDB-lite"/>
    </source>
</evidence>
<evidence type="ECO:0000313" key="11">
    <source>
        <dbReference type="EMBL" id="MET4633808.1"/>
    </source>
</evidence>
<dbReference type="Pfam" id="PF04347">
    <property type="entry name" value="FliO"/>
    <property type="match status" value="1"/>
</dbReference>
<feature type="compositionally biased region" description="Low complexity" evidence="9">
    <location>
        <begin position="180"/>
        <end position="196"/>
    </location>
</feature>
<feature type="transmembrane region" description="Helical" evidence="10">
    <location>
        <begin position="16"/>
        <end position="37"/>
    </location>
</feature>
<keyword evidence="7" id="KW-0975">Bacterial flagellum</keyword>
<evidence type="ECO:0000256" key="5">
    <source>
        <dbReference type="ARBA" id="ARBA00022989"/>
    </source>
</evidence>
<comment type="similarity">
    <text evidence="8">Belongs to the FliO/MopB family.</text>
</comment>
<feature type="compositionally biased region" description="Low complexity" evidence="9">
    <location>
        <begin position="316"/>
        <end position="336"/>
    </location>
</feature>
<dbReference type="PANTHER" id="PTHR38766">
    <property type="entry name" value="FLAGELLAR PROTEIN FLIO"/>
    <property type="match status" value="1"/>
</dbReference>
<evidence type="ECO:0000256" key="7">
    <source>
        <dbReference type="ARBA" id="ARBA00023143"/>
    </source>
</evidence>
<keyword evidence="11" id="KW-0969">Cilium</keyword>
<gene>
    <name evidence="11" type="ORF">ABIE08_001721</name>
</gene>
<protein>
    <submittedName>
        <fullName evidence="11">Flagellar protein FliO/FliZ</fullName>
    </submittedName>
</protein>
<keyword evidence="11" id="KW-0966">Cell projection</keyword>
<dbReference type="InterPro" id="IPR022781">
    <property type="entry name" value="Flagellar_biosynth_FliO"/>
</dbReference>
<comment type="caution">
    <text evidence="11">The sequence shown here is derived from an EMBL/GenBank/DDBJ whole genome shotgun (WGS) entry which is preliminary data.</text>
</comment>
<evidence type="ECO:0000256" key="10">
    <source>
        <dbReference type="SAM" id="Phobius"/>
    </source>
</evidence>
<evidence type="ECO:0000313" key="12">
    <source>
        <dbReference type="Proteomes" id="UP001549321"/>
    </source>
</evidence>
<feature type="compositionally biased region" description="Low complexity" evidence="9">
    <location>
        <begin position="413"/>
        <end position="429"/>
    </location>
</feature>
<dbReference type="EMBL" id="JBEPSM010000001">
    <property type="protein sequence ID" value="MET4633808.1"/>
    <property type="molecule type" value="Genomic_DNA"/>
</dbReference>
<feature type="compositionally biased region" description="Pro residues" evidence="9">
    <location>
        <begin position="275"/>
        <end position="285"/>
    </location>
</feature>
<feature type="compositionally biased region" description="Low complexity" evidence="9">
    <location>
        <begin position="136"/>
        <end position="164"/>
    </location>
</feature>
<dbReference type="RefSeq" id="WP_354550308.1">
    <property type="nucleotide sequence ID" value="NZ_JBEPSM010000001.1"/>
</dbReference>
<keyword evidence="4 10" id="KW-0812">Transmembrane</keyword>